<reference evidence="3" key="2">
    <citation type="submission" date="2021-01" db="UniProtKB">
        <authorList>
            <consortium name="EnsemblPlants"/>
        </authorList>
    </citation>
    <scope>IDENTIFICATION</scope>
</reference>
<feature type="compositionally biased region" description="Basic and acidic residues" evidence="1">
    <location>
        <begin position="255"/>
        <end position="268"/>
    </location>
</feature>
<proteinExistence type="predicted"/>
<dbReference type="Pfam" id="PF13966">
    <property type="entry name" value="zf-RVT"/>
    <property type="match status" value="1"/>
</dbReference>
<dbReference type="AlphaFoldDB" id="A0A7N2LJ87"/>
<sequence>MASAAVNKIERAHQMYREGKYSEALGFYTEALSKAKTNPQKIALHSNRAACFLKLHHFNKVAMILDGDVIDNRDPCLVDKDDFDSDVLDLPSQGAKSVWWVKVPRRVSFFLWLAAWGKILTIDNLIKRGLLQVNWCYKVASLLFGWRNWLGKHSSNIWNFGAHMHDEAAEECTSVLELDRDHTGALMLRAQTLVTLKEYHSALFDVNRLLDLNPSSEVYQNLHARLKTQLSLAPIPESEAELEEEDDEDEAGPNKNEEEQYKEEIVVERDQKAEVNRTIINAEVIVSEMLRSKKPNEQERDKSEPKRISSTTAVTAPKLQTNKELLKQDPKVQSNKELLKQDPKVQSNKESLNQDPKVQSKKESLKLDSKVQSNKESEQDTKGWQTIPKPKGHSTLDYARWDRVEDDSSEEEDDDDDEELQPQYRFRLRTVGVRPVK</sequence>
<feature type="domain" description="Reverse transcriptase zinc-binding" evidence="2">
    <location>
        <begin position="95"/>
        <end position="137"/>
    </location>
</feature>
<dbReference type="Proteomes" id="UP000594261">
    <property type="component" value="Chromosome 4"/>
</dbReference>
<feature type="compositionally biased region" description="Polar residues" evidence="1">
    <location>
        <begin position="308"/>
        <end position="323"/>
    </location>
</feature>
<dbReference type="SUPFAM" id="SSF48452">
    <property type="entry name" value="TPR-like"/>
    <property type="match status" value="1"/>
</dbReference>
<evidence type="ECO:0000313" key="3">
    <source>
        <dbReference type="EnsemblPlants" id="QL04p077146:mrna"/>
    </source>
</evidence>
<feature type="compositionally biased region" description="Acidic residues" evidence="1">
    <location>
        <begin position="404"/>
        <end position="420"/>
    </location>
</feature>
<dbReference type="InterPro" id="IPR026960">
    <property type="entry name" value="RVT-Znf"/>
</dbReference>
<dbReference type="InterPro" id="IPR011990">
    <property type="entry name" value="TPR-like_helical_dom_sf"/>
</dbReference>
<feature type="region of interest" description="Disordered" evidence="1">
    <location>
        <begin position="237"/>
        <end position="268"/>
    </location>
</feature>
<dbReference type="Gene3D" id="1.25.40.10">
    <property type="entry name" value="Tetratricopeptide repeat domain"/>
    <property type="match status" value="2"/>
</dbReference>
<organism evidence="3 4">
    <name type="scientific">Quercus lobata</name>
    <name type="common">Valley oak</name>
    <dbReference type="NCBI Taxonomy" id="97700"/>
    <lineage>
        <taxon>Eukaryota</taxon>
        <taxon>Viridiplantae</taxon>
        <taxon>Streptophyta</taxon>
        <taxon>Embryophyta</taxon>
        <taxon>Tracheophyta</taxon>
        <taxon>Spermatophyta</taxon>
        <taxon>Magnoliopsida</taxon>
        <taxon>eudicotyledons</taxon>
        <taxon>Gunneridae</taxon>
        <taxon>Pentapetalae</taxon>
        <taxon>rosids</taxon>
        <taxon>fabids</taxon>
        <taxon>Fagales</taxon>
        <taxon>Fagaceae</taxon>
        <taxon>Quercus</taxon>
    </lineage>
</organism>
<feature type="compositionally biased region" description="Basic and acidic residues" evidence="1">
    <location>
        <begin position="291"/>
        <end position="307"/>
    </location>
</feature>
<feature type="compositionally biased region" description="Polar residues" evidence="1">
    <location>
        <begin position="344"/>
        <end position="357"/>
    </location>
</feature>
<evidence type="ECO:0000259" key="2">
    <source>
        <dbReference type="Pfam" id="PF13966"/>
    </source>
</evidence>
<dbReference type="Gramene" id="QL04p077146:mrna">
    <property type="protein sequence ID" value="QL04p077146:mrna"/>
    <property type="gene ID" value="QL04p077146"/>
</dbReference>
<dbReference type="OMA" id="QHTGALM"/>
<dbReference type="PANTHER" id="PTHR47541:SF1">
    <property type="entry name" value="TETRATRICOPEPTIDE REPEAT (TPR)-LIKE SUPERFAMILY PROTEIN"/>
    <property type="match status" value="1"/>
</dbReference>
<feature type="compositionally biased region" description="Acidic residues" evidence="1">
    <location>
        <begin position="238"/>
        <end position="251"/>
    </location>
</feature>
<evidence type="ECO:0000256" key="1">
    <source>
        <dbReference type="SAM" id="MobiDB-lite"/>
    </source>
</evidence>
<dbReference type="EMBL" id="LRBV02000004">
    <property type="status" value="NOT_ANNOTATED_CDS"/>
    <property type="molecule type" value="Genomic_DNA"/>
</dbReference>
<protein>
    <recommendedName>
        <fullName evidence="2">Reverse transcriptase zinc-binding domain-containing protein</fullName>
    </recommendedName>
</protein>
<feature type="compositionally biased region" description="Basic and acidic residues" evidence="1">
    <location>
        <begin position="358"/>
        <end position="381"/>
    </location>
</feature>
<feature type="region of interest" description="Disordered" evidence="1">
    <location>
        <begin position="291"/>
        <end position="423"/>
    </location>
</feature>
<dbReference type="PANTHER" id="PTHR47541">
    <property type="entry name" value="TETRATRICOPEPTIDE REPEAT (TPR)-LIKE SUPERFAMILY PROTEIN"/>
    <property type="match status" value="1"/>
</dbReference>
<dbReference type="EnsemblPlants" id="QL04p077146:mrna">
    <property type="protein sequence ID" value="QL04p077146:mrna"/>
    <property type="gene ID" value="QL04p077146"/>
</dbReference>
<dbReference type="InParanoid" id="A0A7N2LJ87"/>
<evidence type="ECO:0000313" key="4">
    <source>
        <dbReference type="Proteomes" id="UP000594261"/>
    </source>
</evidence>
<accession>A0A7N2LJ87</accession>
<dbReference type="FunCoup" id="A0A7N2LJ87">
    <property type="interactions" value="910"/>
</dbReference>
<keyword evidence="4" id="KW-1185">Reference proteome</keyword>
<reference evidence="3 4" key="1">
    <citation type="journal article" date="2016" name="G3 (Bethesda)">
        <title>First Draft Assembly and Annotation of the Genome of a California Endemic Oak Quercus lobata Nee (Fagaceae).</title>
        <authorList>
            <person name="Sork V.L."/>
            <person name="Fitz-Gibbon S.T."/>
            <person name="Puiu D."/>
            <person name="Crepeau M."/>
            <person name="Gugger P.F."/>
            <person name="Sherman R."/>
            <person name="Stevens K."/>
            <person name="Langley C.H."/>
            <person name="Pellegrini M."/>
            <person name="Salzberg S.L."/>
        </authorList>
    </citation>
    <scope>NUCLEOTIDE SEQUENCE [LARGE SCALE GENOMIC DNA]</scope>
    <source>
        <strain evidence="3 4">cv. SW786</strain>
    </source>
</reference>
<name>A0A7N2LJ87_QUELO</name>